<reference evidence="2" key="1">
    <citation type="journal article" date="2020" name="Int. J. Syst. Evol. Microbiol.">
        <title>Aquipluma nitroreducens gen. nov. sp. nov., a novel facultatively anaerobic bacterium isolated from a freshwater lake.</title>
        <authorList>
            <person name="Watanabe M."/>
            <person name="Kojima H."/>
            <person name="Fukui M."/>
        </authorList>
    </citation>
    <scope>NUCLEOTIDE SEQUENCE</scope>
    <source>
        <strain evidence="2">MeG22</strain>
    </source>
</reference>
<dbReference type="Proteomes" id="UP001193389">
    <property type="component" value="Chromosome"/>
</dbReference>
<dbReference type="KEGG" id="anf:AQPE_0513"/>
<keyword evidence="1" id="KW-0812">Transmembrane</keyword>
<keyword evidence="1" id="KW-0472">Membrane</keyword>
<dbReference type="AlphaFoldDB" id="A0A5K7S4H2"/>
<keyword evidence="3" id="KW-1185">Reference proteome</keyword>
<gene>
    <name evidence="2" type="ORF">AQPE_0513</name>
</gene>
<accession>A0A5K7S4H2</accession>
<feature type="transmembrane region" description="Helical" evidence="1">
    <location>
        <begin position="15"/>
        <end position="35"/>
    </location>
</feature>
<sequence length="42" mass="4770">MENKKKHSSGFAEKVGRFIVLSTLILGAFLLQPTFNKLFDKD</sequence>
<evidence type="ECO:0000313" key="2">
    <source>
        <dbReference type="EMBL" id="BBE16375.1"/>
    </source>
</evidence>
<protein>
    <submittedName>
        <fullName evidence="2">Uncharacterized protein</fullName>
    </submittedName>
</protein>
<dbReference type="EMBL" id="AP018694">
    <property type="protein sequence ID" value="BBE16375.1"/>
    <property type="molecule type" value="Genomic_DNA"/>
</dbReference>
<keyword evidence="1" id="KW-1133">Transmembrane helix</keyword>
<evidence type="ECO:0000313" key="3">
    <source>
        <dbReference type="Proteomes" id="UP001193389"/>
    </source>
</evidence>
<organism evidence="2 3">
    <name type="scientific">Aquipluma nitroreducens</name>
    <dbReference type="NCBI Taxonomy" id="2010828"/>
    <lineage>
        <taxon>Bacteria</taxon>
        <taxon>Pseudomonadati</taxon>
        <taxon>Bacteroidota</taxon>
        <taxon>Bacteroidia</taxon>
        <taxon>Marinilabiliales</taxon>
        <taxon>Prolixibacteraceae</taxon>
        <taxon>Aquipluma</taxon>
    </lineage>
</organism>
<proteinExistence type="predicted"/>
<name>A0A5K7S4H2_9BACT</name>
<evidence type="ECO:0000256" key="1">
    <source>
        <dbReference type="SAM" id="Phobius"/>
    </source>
</evidence>